<dbReference type="SMART" id="SM00066">
    <property type="entry name" value="GAL4"/>
    <property type="match status" value="1"/>
</dbReference>
<dbReference type="HOGENOM" id="CLU_012945_0_0_1"/>
<reference evidence="9" key="1">
    <citation type="submission" date="2005-09" db="EMBL/GenBank/DDBJ databases">
        <title>Annotation of the Aspergillus terreus NIH2624 genome.</title>
        <authorList>
            <person name="Birren B.W."/>
            <person name="Lander E.S."/>
            <person name="Galagan J.E."/>
            <person name="Nusbaum C."/>
            <person name="Devon K."/>
            <person name="Henn M."/>
            <person name="Ma L.-J."/>
            <person name="Jaffe D.B."/>
            <person name="Butler J."/>
            <person name="Alvarez P."/>
            <person name="Gnerre S."/>
            <person name="Grabherr M."/>
            <person name="Kleber M."/>
            <person name="Mauceli E.W."/>
            <person name="Brockman W."/>
            <person name="Rounsley S."/>
            <person name="Young S.K."/>
            <person name="LaButti K."/>
            <person name="Pushparaj V."/>
            <person name="DeCaprio D."/>
            <person name="Crawford M."/>
            <person name="Koehrsen M."/>
            <person name="Engels R."/>
            <person name="Montgomery P."/>
            <person name="Pearson M."/>
            <person name="Howarth C."/>
            <person name="Larson L."/>
            <person name="Luoma S."/>
            <person name="White J."/>
            <person name="Alvarado L."/>
            <person name="Kodira C.D."/>
            <person name="Zeng Q."/>
            <person name="Oleary S."/>
            <person name="Yandava C."/>
            <person name="Denning D.W."/>
            <person name="Nierman W.C."/>
            <person name="Milne T."/>
            <person name="Madden K."/>
        </authorList>
    </citation>
    <scope>NUCLEOTIDE SEQUENCE [LARGE SCALE GENOMIC DNA]</scope>
    <source>
        <strain evidence="9">NIH 2624 / FGSC A1156</strain>
    </source>
</reference>
<evidence type="ECO:0000313" key="9">
    <source>
        <dbReference type="Proteomes" id="UP000007963"/>
    </source>
</evidence>
<dbReference type="PROSITE" id="PS50048">
    <property type="entry name" value="ZN2_CY6_FUNGAL_2"/>
    <property type="match status" value="1"/>
</dbReference>
<feature type="region of interest" description="Disordered" evidence="6">
    <location>
        <begin position="719"/>
        <end position="738"/>
    </location>
</feature>
<evidence type="ECO:0000256" key="2">
    <source>
        <dbReference type="ARBA" id="ARBA00023015"/>
    </source>
</evidence>
<feature type="compositionally biased region" description="Basic and acidic residues" evidence="6">
    <location>
        <begin position="112"/>
        <end position="123"/>
    </location>
</feature>
<dbReference type="OMA" id="HWWLPND"/>
<dbReference type="GO" id="GO:0008270">
    <property type="term" value="F:zinc ion binding"/>
    <property type="evidence" value="ECO:0007669"/>
    <property type="project" value="InterPro"/>
</dbReference>
<feature type="region of interest" description="Disordered" evidence="6">
    <location>
        <begin position="1"/>
        <end position="96"/>
    </location>
</feature>
<evidence type="ECO:0000256" key="5">
    <source>
        <dbReference type="ARBA" id="ARBA00023242"/>
    </source>
</evidence>
<keyword evidence="4" id="KW-0804">Transcription</keyword>
<dbReference type="GO" id="GO:0045944">
    <property type="term" value="P:positive regulation of transcription by RNA polymerase II"/>
    <property type="evidence" value="ECO:0007669"/>
    <property type="project" value="TreeGrafter"/>
</dbReference>
<feature type="compositionally biased region" description="Low complexity" evidence="6">
    <location>
        <begin position="239"/>
        <end position="253"/>
    </location>
</feature>
<dbReference type="OrthoDB" id="5278208at2759"/>
<dbReference type="GeneID" id="4315988"/>
<dbReference type="VEuPathDB" id="FungiDB:ATEG_01494"/>
<feature type="compositionally biased region" description="Pro residues" evidence="6">
    <location>
        <begin position="52"/>
        <end position="65"/>
    </location>
</feature>
<sequence length="738" mass="82443">MAHSFPSSQTSLTGYLPGALQPLQEPSPLSAYSLLGPGQYPESVALWHNPSPQAPPQALPRPPPSAASQPALAVPAPPSYPSAPKPDQKKHKRTRSGCFTCRSRRIKCDESRPVCDRCRKGNRECVYPAPGSTGAASKSASRSGVKSKSARPQSHGSDSSGLVEPEDVRALETIADEEEEEDGSVASSSRLSPSMGSGGARQKAGLPRKLSTQSLRKRQIKQQPTPAPTASDTPGSVKEASSSPSTEASSRFESTSARSASISLFPTDAFGFPSTAHLPDDLQFYLSFYQESLTYRHFFLRAGSTHFVHHSIIELALQYDPLLYAVVGFAAYHHCVQTGEGKLYTFLKHYNTALKMLRKSLSTGEAHSEATLITVLVLTTFEEFVGDWVNLIDHHQAAHALIRELLTPESISTNELHNHIFLWYSRFDVVAGILAGNEAVLGREWYLAKEQYDEQQAAAYPDDAEKQLALAASINRRFGLEMASLYAKLSRQMIPIDQFMVQNELLGQIIERSRAILERFTDSEYTVWEHPDRQPLTDDDVVDPYLPGLLHSGPLWDVNVAWIDYYSTKQMYKYQCLLSVKQSSLEELADLSMRQCQLIEAIARWPEKENGWMFSFKNSVGMVALFGPKDEKHVMWSRRKFALMEQSGYAIAPKFREVLATVFQLPELNHWWLPNDEGYPEIIREVRAMTEERTTNPRDNFRESVRDMRTLFWNISLDDTESENSPASTTGTGGDNNR</sequence>
<feature type="compositionally biased region" description="Polar residues" evidence="6">
    <location>
        <begin position="134"/>
        <end position="160"/>
    </location>
</feature>
<dbReference type="InterPro" id="IPR021858">
    <property type="entry name" value="Fun_TF"/>
</dbReference>
<dbReference type="eggNOG" id="ENOG502QW5G">
    <property type="taxonomic scope" value="Eukaryota"/>
</dbReference>
<keyword evidence="3" id="KW-0238">DNA-binding</keyword>
<dbReference type="AlphaFoldDB" id="Q0CXU0"/>
<gene>
    <name evidence="8" type="ORF">ATEG_01494</name>
</gene>
<dbReference type="Pfam" id="PF11951">
    <property type="entry name" value="Fungal_trans_2"/>
    <property type="match status" value="1"/>
</dbReference>
<evidence type="ECO:0000313" key="8">
    <source>
        <dbReference type="EMBL" id="EAU38251.1"/>
    </source>
</evidence>
<dbReference type="InterPro" id="IPR036864">
    <property type="entry name" value="Zn2-C6_fun-type_DNA-bd_sf"/>
</dbReference>
<dbReference type="PROSITE" id="PS00463">
    <property type="entry name" value="ZN2_CY6_FUNGAL_1"/>
    <property type="match status" value="1"/>
</dbReference>
<evidence type="ECO:0000256" key="1">
    <source>
        <dbReference type="ARBA" id="ARBA00004123"/>
    </source>
</evidence>
<dbReference type="SUPFAM" id="SSF57701">
    <property type="entry name" value="Zn2/Cys6 DNA-binding domain"/>
    <property type="match status" value="1"/>
</dbReference>
<dbReference type="Proteomes" id="UP000007963">
    <property type="component" value="Unassembled WGS sequence"/>
</dbReference>
<evidence type="ECO:0000256" key="3">
    <source>
        <dbReference type="ARBA" id="ARBA00023125"/>
    </source>
</evidence>
<dbReference type="Gene3D" id="4.10.240.10">
    <property type="entry name" value="Zn(2)-C6 fungal-type DNA-binding domain"/>
    <property type="match status" value="1"/>
</dbReference>
<evidence type="ECO:0000256" key="4">
    <source>
        <dbReference type="ARBA" id="ARBA00023163"/>
    </source>
</evidence>
<accession>Q0CXU0</accession>
<feature type="domain" description="Zn(2)-C6 fungal-type" evidence="7">
    <location>
        <begin position="97"/>
        <end position="127"/>
    </location>
</feature>
<dbReference type="Pfam" id="PF00172">
    <property type="entry name" value="Zn_clus"/>
    <property type="match status" value="1"/>
</dbReference>
<organism evidence="8 9">
    <name type="scientific">Aspergillus terreus (strain NIH 2624 / FGSC A1156)</name>
    <dbReference type="NCBI Taxonomy" id="341663"/>
    <lineage>
        <taxon>Eukaryota</taxon>
        <taxon>Fungi</taxon>
        <taxon>Dikarya</taxon>
        <taxon>Ascomycota</taxon>
        <taxon>Pezizomycotina</taxon>
        <taxon>Eurotiomycetes</taxon>
        <taxon>Eurotiomycetidae</taxon>
        <taxon>Eurotiales</taxon>
        <taxon>Aspergillaceae</taxon>
        <taxon>Aspergillus</taxon>
        <taxon>Aspergillus subgen. Circumdati</taxon>
    </lineage>
</organism>
<feature type="compositionally biased region" description="Polar residues" evidence="6">
    <location>
        <begin position="1"/>
        <end position="13"/>
    </location>
</feature>
<dbReference type="PANTHER" id="PTHR37534">
    <property type="entry name" value="TRANSCRIPTIONAL ACTIVATOR PROTEIN UGA3"/>
    <property type="match status" value="1"/>
</dbReference>
<dbReference type="PANTHER" id="PTHR37534:SF10">
    <property type="entry name" value="ZN(II)2CYS6 TRANSCRIPTION FACTOR (EUROFUNG)"/>
    <property type="match status" value="1"/>
</dbReference>
<dbReference type="GO" id="GO:0005634">
    <property type="term" value="C:nucleus"/>
    <property type="evidence" value="ECO:0007669"/>
    <property type="project" value="UniProtKB-SubCell"/>
</dbReference>
<dbReference type="RefSeq" id="XP_001208859.1">
    <property type="nucleotide sequence ID" value="XM_001208859.1"/>
</dbReference>
<feature type="compositionally biased region" description="Acidic residues" evidence="6">
    <location>
        <begin position="174"/>
        <end position="183"/>
    </location>
</feature>
<dbReference type="InterPro" id="IPR001138">
    <property type="entry name" value="Zn2Cys6_DnaBD"/>
</dbReference>
<comment type="subcellular location">
    <subcellularLocation>
        <location evidence="1">Nucleus</location>
    </subcellularLocation>
</comment>
<feature type="region of interest" description="Disordered" evidence="6">
    <location>
        <begin position="112"/>
        <end position="253"/>
    </location>
</feature>
<dbReference type="GO" id="GO:0000981">
    <property type="term" value="F:DNA-binding transcription factor activity, RNA polymerase II-specific"/>
    <property type="evidence" value="ECO:0007669"/>
    <property type="project" value="InterPro"/>
</dbReference>
<dbReference type="GO" id="GO:0000976">
    <property type="term" value="F:transcription cis-regulatory region binding"/>
    <property type="evidence" value="ECO:0007669"/>
    <property type="project" value="TreeGrafter"/>
</dbReference>
<keyword evidence="2" id="KW-0805">Transcription regulation</keyword>
<keyword evidence="5" id="KW-0539">Nucleus</keyword>
<dbReference type="STRING" id="341663.Q0CXU0"/>
<protein>
    <recommendedName>
        <fullName evidence="7">Zn(2)-C6 fungal-type domain-containing protein</fullName>
    </recommendedName>
</protein>
<proteinExistence type="predicted"/>
<evidence type="ECO:0000256" key="6">
    <source>
        <dbReference type="SAM" id="MobiDB-lite"/>
    </source>
</evidence>
<dbReference type="EMBL" id="CH476595">
    <property type="protein sequence ID" value="EAU38251.1"/>
    <property type="molecule type" value="Genomic_DNA"/>
</dbReference>
<dbReference type="CDD" id="cd00067">
    <property type="entry name" value="GAL4"/>
    <property type="match status" value="1"/>
</dbReference>
<name>Q0CXU0_ASPTN</name>
<feature type="compositionally biased region" description="Polar residues" evidence="6">
    <location>
        <begin position="221"/>
        <end position="234"/>
    </location>
</feature>
<evidence type="ECO:0000259" key="7">
    <source>
        <dbReference type="PROSITE" id="PS50048"/>
    </source>
</evidence>
<feature type="compositionally biased region" description="Pro residues" evidence="6">
    <location>
        <begin position="75"/>
        <end position="84"/>
    </location>
</feature>